<evidence type="ECO:0000259" key="1">
    <source>
        <dbReference type="Pfam" id="PF00535"/>
    </source>
</evidence>
<dbReference type="Gene3D" id="3.90.550.10">
    <property type="entry name" value="Spore Coat Polysaccharide Biosynthesis Protein SpsA, Chain A"/>
    <property type="match status" value="1"/>
</dbReference>
<protein>
    <submittedName>
        <fullName evidence="2">Glycosyltransferase</fullName>
    </submittedName>
</protein>
<reference evidence="2 3" key="1">
    <citation type="journal article" date="2019" name="Environ. Microbiol.">
        <title>Species interactions and distinct microbial communities in high Arctic permafrost affected cryosols are associated with the CH4 and CO2 gas fluxes.</title>
        <authorList>
            <person name="Altshuler I."/>
            <person name="Hamel J."/>
            <person name="Turney S."/>
            <person name="Magnuson E."/>
            <person name="Levesque R."/>
            <person name="Greer C."/>
            <person name="Whyte L.G."/>
        </authorList>
    </citation>
    <scope>NUCLEOTIDE SEQUENCE [LARGE SCALE GENOMIC DNA]</scope>
    <source>
        <strain evidence="2 3">S9.3B</strain>
    </source>
</reference>
<feature type="domain" description="Glycosyltransferase 2-like" evidence="1">
    <location>
        <begin position="4"/>
        <end position="103"/>
    </location>
</feature>
<organism evidence="2 3">
    <name type="scientific">Muricoccus nepalensis</name>
    <dbReference type="NCBI Taxonomy" id="1854500"/>
    <lineage>
        <taxon>Bacteria</taxon>
        <taxon>Pseudomonadati</taxon>
        <taxon>Pseudomonadota</taxon>
        <taxon>Alphaproteobacteria</taxon>
        <taxon>Acetobacterales</taxon>
        <taxon>Roseomonadaceae</taxon>
        <taxon>Muricoccus</taxon>
    </lineage>
</organism>
<dbReference type="PANTHER" id="PTHR43685">
    <property type="entry name" value="GLYCOSYLTRANSFERASE"/>
    <property type="match status" value="1"/>
</dbReference>
<evidence type="ECO:0000313" key="2">
    <source>
        <dbReference type="EMBL" id="TPG53220.1"/>
    </source>
</evidence>
<gene>
    <name evidence="2" type="ORF">EAH89_17000</name>
</gene>
<dbReference type="Pfam" id="PF00535">
    <property type="entry name" value="Glycos_transf_2"/>
    <property type="match status" value="1"/>
</dbReference>
<dbReference type="GO" id="GO:0016740">
    <property type="term" value="F:transferase activity"/>
    <property type="evidence" value="ECO:0007669"/>
    <property type="project" value="UniProtKB-KW"/>
</dbReference>
<dbReference type="SUPFAM" id="SSF53448">
    <property type="entry name" value="Nucleotide-diphospho-sugar transferases"/>
    <property type="match status" value="1"/>
</dbReference>
<dbReference type="OrthoDB" id="6383742at2"/>
<comment type="caution">
    <text evidence="2">The sequence shown here is derived from an EMBL/GenBank/DDBJ whole genome shotgun (WGS) entry which is preliminary data.</text>
</comment>
<dbReference type="InterPro" id="IPR029044">
    <property type="entry name" value="Nucleotide-diphossugar_trans"/>
</dbReference>
<dbReference type="RefSeq" id="WP_140884923.1">
    <property type="nucleotide sequence ID" value="NZ_RCZP01000018.1"/>
</dbReference>
<keyword evidence="3" id="KW-1185">Reference proteome</keyword>
<dbReference type="CDD" id="cd00761">
    <property type="entry name" value="Glyco_tranf_GTA_type"/>
    <property type="match status" value="1"/>
</dbReference>
<keyword evidence="2" id="KW-0808">Transferase</keyword>
<dbReference type="InterPro" id="IPR001173">
    <property type="entry name" value="Glyco_trans_2-like"/>
</dbReference>
<dbReference type="Proteomes" id="UP000317078">
    <property type="component" value="Unassembled WGS sequence"/>
</dbReference>
<proteinExistence type="predicted"/>
<dbReference type="AlphaFoldDB" id="A0A502FV04"/>
<dbReference type="PANTHER" id="PTHR43685:SF2">
    <property type="entry name" value="GLYCOSYLTRANSFERASE 2-LIKE DOMAIN-CONTAINING PROTEIN"/>
    <property type="match status" value="1"/>
</dbReference>
<evidence type="ECO:0000313" key="3">
    <source>
        <dbReference type="Proteomes" id="UP000317078"/>
    </source>
</evidence>
<name>A0A502FV04_9PROT</name>
<sequence>MKVSVICPVFNTGPSVLASAIGTVLGQEGEHEIQLVLVNDGSTDPATGAALREAARDGRVLVVDQPRNAGPSAARSAGIARAAHDWIGFIDSDDLWPAGKLDQTEAVLRERPDSRWIGGAFTTLLPGDRTTPSRLLTEDCAPAEAGASAQRLVAPASTRALVGAWHPLGSSLFQKALLEEAGGFDPRLLYGEDWLLCLRASTLAPIDYVEAPTYVLRRQGESLMRSPRRLSRRAVEGIEAARRDPLLRAARRELRWQAYASYKDVAMNNALNGRPVRGLGFALRALMTDPREFGEFSLFLRLLRAPRAARPAGFARYSTGEQLELQRISRLR</sequence>
<dbReference type="InterPro" id="IPR050834">
    <property type="entry name" value="Glycosyltransf_2"/>
</dbReference>
<dbReference type="EMBL" id="RCZP01000018">
    <property type="protein sequence ID" value="TPG53220.1"/>
    <property type="molecule type" value="Genomic_DNA"/>
</dbReference>
<accession>A0A502FV04</accession>